<dbReference type="PROSITE" id="PS51562">
    <property type="entry name" value="RNA_CAP0_MT"/>
    <property type="match status" value="1"/>
</dbReference>
<protein>
    <recommendedName>
        <fullName evidence="1">mRNA (guanine-N(7))-methyltransferase</fullName>
        <ecNumber evidence="1">2.1.1.56</ecNumber>
    </recommendedName>
</protein>
<dbReference type="GO" id="GO:0004484">
    <property type="term" value="F:mRNA guanylyltransferase activity"/>
    <property type="evidence" value="ECO:0007669"/>
    <property type="project" value="InterPro"/>
</dbReference>
<dbReference type="InterPro" id="IPR004971">
    <property type="entry name" value="mRNA_G-N7_MeTrfase_dom"/>
</dbReference>
<evidence type="ECO:0000256" key="4">
    <source>
        <dbReference type="ARBA" id="ARBA00022691"/>
    </source>
</evidence>
<evidence type="ECO:0000259" key="7">
    <source>
        <dbReference type="PROSITE" id="PS51562"/>
    </source>
</evidence>
<evidence type="ECO:0000256" key="3">
    <source>
        <dbReference type="ARBA" id="ARBA00022679"/>
    </source>
</evidence>
<dbReference type="InterPro" id="IPR012340">
    <property type="entry name" value="NA-bd_OB-fold"/>
</dbReference>
<dbReference type="SUPFAM" id="SSF56091">
    <property type="entry name" value="DNA ligase/mRNA capping enzyme, catalytic domain"/>
    <property type="match status" value="1"/>
</dbReference>
<feature type="domain" description="MRNA cap 0 methyltransferase" evidence="7">
    <location>
        <begin position="759"/>
        <end position="1085"/>
    </location>
</feature>
<dbReference type="GO" id="GO:0003723">
    <property type="term" value="F:RNA binding"/>
    <property type="evidence" value="ECO:0007669"/>
    <property type="project" value="UniProtKB-KW"/>
</dbReference>
<feature type="compositionally biased region" description="Acidic residues" evidence="6">
    <location>
        <begin position="1154"/>
        <end position="1173"/>
    </location>
</feature>
<keyword evidence="3" id="KW-0808">Transferase</keyword>
<organism evidence="8">
    <name type="scientific">viral metagenome</name>
    <dbReference type="NCBI Taxonomy" id="1070528"/>
    <lineage>
        <taxon>unclassified sequences</taxon>
        <taxon>metagenomes</taxon>
        <taxon>organismal metagenomes</taxon>
    </lineage>
</organism>
<keyword evidence="5" id="KW-0694">RNA-binding</keyword>
<evidence type="ECO:0000256" key="1">
    <source>
        <dbReference type="ARBA" id="ARBA00011926"/>
    </source>
</evidence>
<dbReference type="PANTHER" id="PTHR12189">
    <property type="entry name" value="MRNA GUANINE-7- METHYLTRANSFERASE"/>
    <property type="match status" value="1"/>
</dbReference>
<feature type="compositionally biased region" description="Pro residues" evidence="6">
    <location>
        <begin position="1178"/>
        <end position="1193"/>
    </location>
</feature>
<dbReference type="Gene3D" id="3.40.50.150">
    <property type="entry name" value="Vaccinia Virus protein VP39"/>
    <property type="match status" value="1"/>
</dbReference>
<feature type="compositionally biased region" description="Basic and acidic residues" evidence="6">
    <location>
        <begin position="12"/>
        <end position="23"/>
    </location>
</feature>
<dbReference type="GO" id="GO:0004482">
    <property type="term" value="F:mRNA 5'-cap (guanine-N7-)-methyltransferase activity"/>
    <property type="evidence" value="ECO:0007669"/>
    <property type="project" value="UniProtKB-EC"/>
</dbReference>
<feature type="region of interest" description="Disordered" evidence="6">
    <location>
        <begin position="1"/>
        <end position="23"/>
    </location>
</feature>
<dbReference type="Pfam" id="PF01331">
    <property type="entry name" value="mRNA_cap_enzyme"/>
    <property type="match status" value="1"/>
</dbReference>
<dbReference type="EC" id="2.1.1.56" evidence="1"/>
<feature type="compositionally biased region" description="Polar residues" evidence="6">
    <location>
        <begin position="1"/>
        <end position="11"/>
    </location>
</feature>
<sequence>MTSIRNNADINDTSHKRGIRKQEDYKPPQELLDKLVNTFWVNNPYIKDFKKSNELEVRFGTRGIKPLTKIDYDNVICKIKSLGFTCQNEQGEYMLRVYNEFLDPATGVFRDSDIRTEINGFHDIQTYCKRNSLLEVEAGKMGNIQFFRKKNYKGANDVEAIRPINFDEFNFRVSYQTEERIGRSSRIIENLVNTWEKAKKYFRYINRVTFSHPDIPVNIDISIVKSSSIGANRKPKLAYTTEESEVFQNPEVYEIELEVNNDAIGPGTNVNTAPELLSAIRKTIKYVLMGLQETNYPISYPEQNKVLQDYMQLVNNKEYNPSQRVYPNHFIGPSSYTLQMANIAPINNNAVIPNIRNDYTVTDKADGERHMMYISNNGKIYLINTNMKVLFTGALTKNKEIFNSLIDGEIILHDKYGKFINMYAAFDAYFINNNDVRPYGFVPRKMEDDRSKFRIPLLESLIKIMKPVSVVPDEISPIRIACKQFYPSVPTDNIFDACNFILGKEVQGLFEYNTDGLIFTPASMGVGTDKIGKPSPSNKTTWKHSFKWKPPQYNTIDFLVTTIKSKTNGQDLVTPIFQDGINTASLNQLDEFKTIELRCGFDEKTHGYINPCQDVINDILPDVKNMDNENKYQPVVFVPTNPFDPNAGICNIMLKKDDTGVNQMYTEENQVFADNTIVEFRYELTNEASWRWVPLRVRYDKTGQLNQGQRNFGNAYHVANSNWHSIHNPITIDMISTGNNIPDELANDDIYYNRITSSNKTRALRDFHNLYVKQLLITRVSRRGDTLIDYACGKAGDFSKWISARLSFVFGIDVSKDNLENRLDGACARFLNYRKDFENVPYALFVNGNSSANVRSGAAMLNDKAVHITKAVFGSGVKDEEKLGKGVMRQYGKGEDGFNVSSCQFALHYFFENHQTFQNYMRNVAECTKLGGYFIGTCYDGKLIFNLLKNKKQGESIDLFDDGVKIWEINKDYSPTEFEDDASSIGYKINVYQESINKMFAEYLVNFDYLHRVMENYGFKLLARDEAKNIGLPEGSGLFSELYNYMIDEIKRNPSKKNEYGTAMNMTAYERKISFLNRYFVYKKISNVNAEKIALDFIDETAGDEIAPSVSASASTKAKTKGKEKETKPKIKKLNKRLVLIGATESPILEEELEEEKGVEPVVEEEKEVEEPIEPLSIPEPVPEPIPIAPPIPIQEKKPRKPRVLKPKLKILEE</sequence>
<dbReference type="InterPro" id="IPR039753">
    <property type="entry name" value="RG7MT1"/>
</dbReference>
<dbReference type="Gene3D" id="2.40.50.140">
    <property type="entry name" value="Nucleic acid-binding proteins"/>
    <property type="match status" value="1"/>
</dbReference>
<dbReference type="Gene3D" id="3.30.470.30">
    <property type="entry name" value="DNA ligase/mRNA capping enzyme"/>
    <property type="match status" value="1"/>
</dbReference>
<evidence type="ECO:0000256" key="6">
    <source>
        <dbReference type="SAM" id="MobiDB-lite"/>
    </source>
</evidence>
<evidence type="ECO:0000256" key="2">
    <source>
        <dbReference type="ARBA" id="ARBA00022603"/>
    </source>
</evidence>
<dbReference type="InterPro" id="IPR001339">
    <property type="entry name" value="mRNA_cap_enzyme_adenylation"/>
</dbReference>
<dbReference type="GO" id="GO:0005524">
    <property type="term" value="F:ATP binding"/>
    <property type="evidence" value="ECO:0007669"/>
    <property type="project" value="InterPro"/>
</dbReference>
<dbReference type="EMBL" id="MN738946">
    <property type="protein sequence ID" value="QHT32669.1"/>
    <property type="molecule type" value="Genomic_DNA"/>
</dbReference>
<feature type="region of interest" description="Disordered" evidence="6">
    <location>
        <begin position="1154"/>
        <end position="1203"/>
    </location>
</feature>
<dbReference type="PANTHER" id="PTHR12189:SF2">
    <property type="entry name" value="MRNA CAP GUANINE-N7 METHYLTRANSFERASE"/>
    <property type="match status" value="1"/>
</dbReference>
<keyword evidence="2" id="KW-0489">Methyltransferase</keyword>
<evidence type="ECO:0000313" key="8">
    <source>
        <dbReference type="EMBL" id="QHT32669.1"/>
    </source>
</evidence>
<dbReference type="Pfam" id="PF03291">
    <property type="entry name" value="mRNA_G-N7_MeTrfase"/>
    <property type="match status" value="1"/>
</dbReference>
<dbReference type="InterPro" id="IPR029063">
    <property type="entry name" value="SAM-dependent_MTases_sf"/>
</dbReference>
<evidence type="ECO:0000256" key="5">
    <source>
        <dbReference type="ARBA" id="ARBA00022884"/>
    </source>
</evidence>
<dbReference type="GO" id="GO:0005634">
    <property type="term" value="C:nucleus"/>
    <property type="evidence" value="ECO:0007669"/>
    <property type="project" value="TreeGrafter"/>
</dbReference>
<accession>A0A6C0EWH9</accession>
<keyword evidence="4" id="KW-0949">S-adenosyl-L-methionine</keyword>
<reference evidence="8" key="1">
    <citation type="journal article" date="2020" name="Nature">
        <title>Giant virus diversity and host interactions through global metagenomics.</title>
        <authorList>
            <person name="Schulz F."/>
            <person name="Roux S."/>
            <person name="Paez-Espino D."/>
            <person name="Jungbluth S."/>
            <person name="Walsh D.A."/>
            <person name="Denef V.J."/>
            <person name="McMahon K.D."/>
            <person name="Konstantinidis K.T."/>
            <person name="Eloe-Fadrosh E.A."/>
            <person name="Kyrpides N.C."/>
            <person name="Woyke T."/>
        </authorList>
    </citation>
    <scope>NUCLEOTIDE SEQUENCE</scope>
    <source>
        <strain evidence="8">GVMAG-M-3300009161-30</strain>
    </source>
</reference>
<name>A0A6C0EWH9_9ZZZZ</name>
<dbReference type="AlphaFoldDB" id="A0A6C0EWH9"/>
<proteinExistence type="predicted"/>
<dbReference type="SUPFAM" id="SSF53335">
    <property type="entry name" value="S-adenosyl-L-methionine-dependent methyltransferases"/>
    <property type="match status" value="1"/>
</dbReference>